<reference evidence="6" key="1">
    <citation type="journal article" date="2019" name="Int. J. Syst. Evol. Microbiol.">
        <title>The Global Catalogue of Microorganisms (GCM) 10K type strain sequencing project: providing services to taxonomists for standard genome sequencing and annotation.</title>
        <authorList>
            <consortium name="The Broad Institute Genomics Platform"/>
            <consortium name="The Broad Institute Genome Sequencing Center for Infectious Disease"/>
            <person name="Wu L."/>
            <person name="Ma J."/>
        </authorList>
    </citation>
    <scope>NUCLEOTIDE SEQUENCE [LARGE SCALE GENOMIC DNA]</scope>
    <source>
        <strain evidence="6">KCTC 22228</strain>
    </source>
</reference>
<dbReference type="SUPFAM" id="SSF56042">
    <property type="entry name" value="PurM C-terminal domain-like"/>
    <property type="match status" value="1"/>
</dbReference>
<dbReference type="Pfam" id="PF02769">
    <property type="entry name" value="AIRS_C"/>
    <property type="match status" value="1"/>
</dbReference>
<feature type="binding site" evidence="2">
    <location>
        <position position="52"/>
    </location>
    <ligand>
        <name>substrate</name>
    </ligand>
</feature>
<protein>
    <recommendedName>
        <fullName evidence="2">Thiamine-monophosphate kinase</fullName>
        <shortName evidence="2">TMP kinase</shortName>
        <shortName evidence="2">Thiamine-phosphate kinase</shortName>
        <ecNumber evidence="2">2.7.4.16</ecNumber>
    </recommendedName>
</protein>
<dbReference type="GO" id="GO:0016301">
    <property type="term" value="F:kinase activity"/>
    <property type="evidence" value="ECO:0007669"/>
    <property type="project" value="UniProtKB-KW"/>
</dbReference>
<sequence length="315" mass="32757">MPSEFELIARYFTRQPGDDGVLLGVGDDCTLLQPTPGYCLAVSVDTSVADVHFPGTAPAYAIGYRALAVSLSDLAAMGATPRWCLMALTLPEAEESWLAEFARGFHALCDTSGVTLAGGDITCGDLSIGVTVHGELPPGMALRRSGARAGDVLAVTGSLGGGHGGLRAWQQGERDLDDPLLAAYLLPQPRIEAGQALRDLATAAIDISDGLLADLQHLCEASGVGAELDREALPLTPGLVERLGDTDALHAALGGGDDYELLVSLPPKAVKEARRRLQTLGVPLTVIGKLSSESGIRGVPDSIPSGWLHFHGEAP</sequence>
<organism evidence="5 6">
    <name type="scientific">Litchfieldella qijiaojingensis</name>
    <dbReference type="NCBI Taxonomy" id="980347"/>
    <lineage>
        <taxon>Bacteria</taxon>
        <taxon>Pseudomonadati</taxon>
        <taxon>Pseudomonadota</taxon>
        <taxon>Gammaproteobacteria</taxon>
        <taxon>Oceanospirillales</taxon>
        <taxon>Halomonadaceae</taxon>
        <taxon>Litchfieldella</taxon>
    </lineage>
</organism>
<comment type="function">
    <text evidence="2">Catalyzes the ATP-dependent phosphorylation of thiamine-monophosphate (TMP) to form thiamine-pyrophosphate (TPP), the active form of vitamin B1.</text>
</comment>
<dbReference type="Gene3D" id="3.30.1330.10">
    <property type="entry name" value="PurM-like, N-terminal domain"/>
    <property type="match status" value="1"/>
</dbReference>
<feature type="binding site" evidence="2">
    <location>
        <position position="43"/>
    </location>
    <ligand>
        <name>Mg(2+)</name>
        <dbReference type="ChEBI" id="CHEBI:18420"/>
        <label>4</label>
    </ligand>
</feature>
<dbReference type="Gene3D" id="3.90.650.10">
    <property type="entry name" value="PurM-like C-terminal domain"/>
    <property type="match status" value="1"/>
</dbReference>
<evidence type="ECO:0000313" key="5">
    <source>
        <dbReference type="EMBL" id="GGX87229.1"/>
    </source>
</evidence>
<feature type="binding site" evidence="2">
    <location>
        <position position="144"/>
    </location>
    <ligand>
        <name>ATP</name>
        <dbReference type="ChEBI" id="CHEBI:30616"/>
    </ligand>
</feature>
<comment type="caution">
    <text evidence="5">The sequence shown here is derived from an EMBL/GenBank/DDBJ whole genome shotgun (WGS) entry which is preliminary data.</text>
</comment>
<keyword evidence="2" id="KW-0067">ATP-binding</keyword>
<keyword evidence="2" id="KW-0808">Transferase</keyword>
<evidence type="ECO:0000259" key="3">
    <source>
        <dbReference type="Pfam" id="PF00586"/>
    </source>
</evidence>
<feature type="binding site" evidence="2">
    <location>
        <position position="206"/>
    </location>
    <ligand>
        <name>Mg(2+)</name>
        <dbReference type="ChEBI" id="CHEBI:18420"/>
        <label>3</label>
    </ligand>
</feature>
<keyword evidence="2 5" id="KW-0418">Kinase</keyword>
<feature type="binding site" evidence="2">
    <location>
        <position position="45"/>
    </location>
    <ligand>
        <name>Mg(2+)</name>
        <dbReference type="ChEBI" id="CHEBI:18420"/>
        <label>1</label>
    </ligand>
</feature>
<feature type="binding site" evidence="2">
    <location>
        <position position="257"/>
    </location>
    <ligand>
        <name>substrate</name>
    </ligand>
</feature>
<dbReference type="RefSeq" id="WP_189467419.1">
    <property type="nucleotide sequence ID" value="NZ_BMXS01000004.1"/>
</dbReference>
<dbReference type="InterPro" id="IPR016188">
    <property type="entry name" value="PurM-like_N"/>
</dbReference>
<comment type="similarity">
    <text evidence="2">Belongs to the thiamine-monophosphate kinase family.</text>
</comment>
<feature type="binding site" evidence="2">
    <location>
        <position position="73"/>
    </location>
    <ligand>
        <name>Mg(2+)</name>
        <dbReference type="ChEBI" id="CHEBI:18420"/>
        <label>4</label>
    </ligand>
</feature>
<dbReference type="Proteomes" id="UP000653056">
    <property type="component" value="Unassembled WGS sequence"/>
</dbReference>
<dbReference type="SUPFAM" id="SSF55326">
    <property type="entry name" value="PurM N-terminal domain-like"/>
    <property type="match status" value="1"/>
</dbReference>
<dbReference type="HAMAP" id="MF_02128">
    <property type="entry name" value="TMP_kinase"/>
    <property type="match status" value="1"/>
</dbReference>
<comment type="pathway">
    <text evidence="2">Cofactor biosynthesis; thiamine diphosphate biosynthesis; thiamine diphosphate from thiamine phosphate: step 1/1.</text>
</comment>
<feature type="binding site" evidence="2">
    <location>
        <position position="307"/>
    </location>
    <ligand>
        <name>substrate</name>
    </ligand>
</feature>
<comment type="miscellaneous">
    <text evidence="2">Reaction mechanism of ThiL seems to utilize a direct, inline transfer of the gamma-phosphate of ATP to TMP rather than a phosphorylated enzyme intermediate.</text>
</comment>
<dbReference type="PANTHER" id="PTHR30270">
    <property type="entry name" value="THIAMINE-MONOPHOSPHATE KINASE"/>
    <property type="match status" value="1"/>
</dbReference>
<evidence type="ECO:0000313" key="6">
    <source>
        <dbReference type="Proteomes" id="UP000653056"/>
    </source>
</evidence>
<dbReference type="PANTHER" id="PTHR30270:SF0">
    <property type="entry name" value="THIAMINE-MONOPHOSPHATE KINASE"/>
    <property type="match status" value="1"/>
</dbReference>
<dbReference type="InterPro" id="IPR036921">
    <property type="entry name" value="PurM-like_N_sf"/>
</dbReference>
<feature type="binding site" evidence="2">
    <location>
        <position position="45"/>
    </location>
    <ligand>
        <name>Mg(2+)</name>
        <dbReference type="ChEBI" id="CHEBI:18420"/>
        <label>2</label>
    </ligand>
</feature>
<dbReference type="InterPro" id="IPR036676">
    <property type="entry name" value="PurM-like_C_sf"/>
</dbReference>
<proteinExistence type="inferred from homology"/>
<feature type="binding site" evidence="2">
    <location>
        <position position="73"/>
    </location>
    <ligand>
        <name>Mg(2+)</name>
        <dbReference type="ChEBI" id="CHEBI:18420"/>
        <label>2</label>
    </ligand>
</feature>
<dbReference type="InterPro" id="IPR006283">
    <property type="entry name" value="ThiL-like"/>
</dbReference>
<comment type="catalytic activity">
    <reaction evidence="2">
        <text>thiamine phosphate + ATP = thiamine diphosphate + ADP</text>
        <dbReference type="Rhea" id="RHEA:15913"/>
        <dbReference type="ChEBI" id="CHEBI:30616"/>
        <dbReference type="ChEBI" id="CHEBI:37575"/>
        <dbReference type="ChEBI" id="CHEBI:58937"/>
        <dbReference type="ChEBI" id="CHEBI:456216"/>
        <dbReference type="EC" id="2.7.4.16"/>
    </reaction>
</comment>
<keyword evidence="2" id="KW-0460">Magnesium</keyword>
<evidence type="ECO:0000259" key="4">
    <source>
        <dbReference type="Pfam" id="PF02769"/>
    </source>
</evidence>
<keyword evidence="6" id="KW-1185">Reference proteome</keyword>
<feature type="binding site" evidence="2">
    <location>
        <position position="73"/>
    </location>
    <ligand>
        <name>Mg(2+)</name>
        <dbReference type="ChEBI" id="CHEBI:18420"/>
        <label>3</label>
    </ligand>
</feature>
<feature type="binding site" evidence="2">
    <location>
        <begin position="119"/>
        <end position="120"/>
    </location>
    <ligand>
        <name>ATP</name>
        <dbReference type="ChEBI" id="CHEBI:30616"/>
    </ligand>
</feature>
<keyword evidence="1 2" id="KW-0784">Thiamine biosynthesis</keyword>
<feature type="domain" description="PurM-like N-terminal" evidence="3">
    <location>
        <begin position="26"/>
        <end position="135"/>
    </location>
</feature>
<dbReference type="InterPro" id="IPR010918">
    <property type="entry name" value="PurM-like_C_dom"/>
</dbReference>
<feature type="domain" description="PurM-like C-terminal" evidence="4">
    <location>
        <begin position="148"/>
        <end position="296"/>
    </location>
</feature>
<accession>A0ABQ2YKB3</accession>
<comment type="caution">
    <text evidence="2">Lacks conserved residue(s) required for the propagation of feature annotation.</text>
</comment>
<feature type="binding site" evidence="2">
    <location>
        <position position="28"/>
    </location>
    <ligand>
        <name>Mg(2+)</name>
        <dbReference type="ChEBI" id="CHEBI:18420"/>
        <label>3</label>
    </ligand>
</feature>
<feature type="binding site" evidence="2">
    <location>
        <position position="120"/>
    </location>
    <ligand>
        <name>Mg(2+)</name>
        <dbReference type="ChEBI" id="CHEBI:18420"/>
        <label>1</label>
    </ligand>
</feature>
<dbReference type="EC" id="2.7.4.16" evidence="2"/>
<dbReference type="EMBL" id="BMXS01000004">
    <property type="protein sequence ID" value="GGX87229.1"/>
    <property type="molecule type" value="Genomic_DNA"/>
</dbReference>
<keyword evidence="2" id="KW-0479">Metal-binding</keyword>
<dbReference type="Pfam" id="PF00586">
    <property type="entry name" value="AIRS"/>
    <property type="match status" value="1"/>
</dbReference>
<feature type="binding site" evidence="2">
    <location>
        <position position="208"/>
    </location>
    <ligand>
        <name>ATP</name>
        <dbReference type="ChEBI" id="CHEBI:30616"/>
    </ligand>
</feature>
<feature type="binding site" evidence="2">
    <location>
        <position position="209"/>
    </location>
    <ligand>
        <name>Mg(2+)</name>
        <dbReference type="ChEBI" id="CHEBI:18420"/>
        <label>5</label>
    </ligand>
</feature>
<evidence type="ECO:0000256" key="2">
    <source>
        <dbReference type="HAMAP-Rule" id="MF_02128"/>
    </source>
</evidence>
<dbReference type="NCBIfam" id="TIGR01379">
    <property type="entry name" value="thiL"/>
    <property type="match status" value="1"/>
</dbReference>
<evidence type="ECO:0000256" key="1">
    <source>
        <dbReference type="ARBA" id="ARBA00022977"/>
    </source>
</evidence>
<dbReference type="PIRSF" id="PIRSF005303">
    <property type="entry name" value="Thiam_monoph_kin"/>
    <property type="match status" value="1"/>
</dbReference>
<gene>
    <name evidence="2 5" type="primary">thiL</name>
    <name evidence="5" type="ORF">GCM10007160_13210</name>
</gene>
<dbReference type="CDD" id="cd02194">
    <property type="entry name" value="ThiL"/>
    <property type="match status" value="1"/>
</dbReference>
<feature type="binding site" evidence="2">
    <location>
        <position position="28"/>
    </location>
    <ligand>
        <name>Mg(2+)</name>
        <dbReference type="ChEBI" id="CHEBI:18420"/>
        <label>4</label>
    </ligand>
</feature>
<keyword evidence="2" id="KW-0547">Nucleotide-binding</keyword>
<name>A0ABQ2YKB3_9GAMM</name>